<feature type="transmembrane region" description="Helical" evidence="6">
    <location>
        <begin position="216"/>
        <end position="236"/>
    </location>
</feature>
<dbReference type="Proteomes" id="UP000196536">
    <property type="component" value="Unassembled WGS sequence"/>
</dbReference>
<dbReference type="NCBIfam" id="TIGR00704">
    <property type="entry name" value="NaPi_cotrn_rel"/>
    <property type="match status" value="1"/>
</dbReference>
<dbReference type="PANTHER" id="PTHR10010">
    <property type="entry name" value="SOLUTE CARRIER FAMILY 34 SODIUM PHOSPHATE , MEMBER 2-RELATED"/>
    <property type="match status" value="1"/>
</dbReference>
<gene>
    <name evidence="7" type="ORF">CAP51_06185</name>
</gene>
<dbReference type="OrthoDB" id="9763003at2"/>
<keyword evidence="5 6" id="KW-0472">Membrane</keyword>
<evidence type="ECO:0000256" key="4">
    <source>
        <dbReference type="ARBA" id="ARBA00022989"/>
    </source>
</evidence>
<keyword evidence="4 6" id="KW-1133">Transmembrane helix</keyword>
<sequence>MLQVITQLIGGIGLFLLGMSLMTDSLKAMAGESLRQWLSRFTGSSFKAMLSGIGFTLVVQSSTATTLATIGFVSAGVLTFAQAIGVVIGANIGTTSTGWMVALLGLKFSIASFALPMIGVGALMKLLGKDRLALLGLAFAGFGLIFFGIDVLQLAMASFAERVDLSVWSNNSFSTRLILVLVGLVMTILLQSSSAAVTATLAALASQAIDVQQAMALVIGQNIGTVATAILAAIGATTSAKRTAAVHVIFNVVTAVFAFFILMPAMLWMLTHWAWAATWDNTIIIAAFHTAFSLMGAMIFMPFIPQLQSVISKLIPEKEVETIRYLDESLFSMPSLAIATAQDSICHCLADMYRLLIKAGRGEIIGAMINTKELDHVLLKVDEYLKKMPVPQAQADQQRLIELMRLIVYTRVVREDLQHTANLDILRAHFDTEDLKEFIGIIEKLVLYFRQTPVQKIPVQDVENLERFSAQIKIHQPAIRQNIVAQSATSQVKAADALDLIIAQRWLERLAKHTAKMAILLKEDTSTI</sequence>
<feature type="transmembrane region" description="Helical" evidence="6">
    <location>
        <begin position="66"/>
        <end position="92"/>
    </location>
</feature>
<keyword evidence="8" id="KW-1185">Reference proteome</keyword>
<feature type="transmembrane region" description="Helical" evidence="6">
    <location>
        <begin position="98"/>
        <end position="120"/>
    </location>
</feature>
<feature type="transmembrane region" description="Helical" evidence="6">
    <location>
        <begin position="177"/>
        <end position="204"/>
    </location>
</feature>
<dbReference type="InterPro" id="IPR004633">
    <property type="entry name" value="NaPi_cotrn-rel/YqeW-like"/>
</dbReference>
<feature type="transmembrane region" description="Helical" evidence="6">
    <location>
        <begin position="40"/>
        <end position="59"/>
    </location>
</feature>
<dbReference type="GO" id="GO:0005436">
    <property type="term" value="F:sodium:phosphate symporter activity"/>
    <property type="evidence" value="ECO:0007669"/>
    <property type="project" value="InterPro"/>
</dbReference>
<feature type="transmembrane region" description="Helical" evidence="6">
    <location>
        <begin position="282"/>
        <end position="304"/>
    </location>
</feature>
<protein>
    <submittedName>
        <fullName evidence="7">Na/Pi cotransporter</fullName>
    </submittedName>
</protein>
<keyword evidence="2" id="KW-1003">Cell membrane</keyword>
<accession>A0A1Z9Z413</accession>
<dbReference type="EMBL" id="NEXX01000001">
    <property type="protein sequence ID" value="OUY09179.1"/>
    <property type="molecule type" value="Genomic_DNA"/>
</dbReference>
<dbReference type="RefSeq" id="WP_087619835.1">
    <property type="nucleotide sequence ID" value="NZ_NEXX01000001.1"/>
</dbReference>
<evidence type="ECO:0000313" key="7">
    <source>
        <dbReference type="EMBL" id="OUY09179.1"/>
    </source>
</evidence>
<name>A0A1Z9Z413_9GAMM</name>
<evidence type="ECO:0000256" key="3">
    <source>
        <dbReference type="ARBA" id="ARBA00022692"/>
    </source>
</evidence>
<evidence type="ECO:0000256" key="6">
    <source>
        <dbReference type="SAM" id="Phobius"/>
    </source>
</evidence>
<proteinExistence type="predicted"/>
<dbReference type="GO" id="GO:0005886">
    <property type="term" value="C:plasma membrane"/>
    <property type="evidence" value="ECO:0007669"/>
    <property type="project" value="UniProtKB-SubCell"/>
</dbReference>
<dbReference type="NCBIfam" id="NF037997">
    <property type="entry name" value="Na_Pi_symport"/>
    <property type="match status" value="1"/>
</dbReference>
<reference evidence="7 8" key="1">
    <citation type="submission" date="2017-05" db="EMBL/GenBank/DDBJ databases">
        <title>Acinetobacter populi ANC 5415 (= PBJ7), whole genome shotgun sequencing project.</title>
        <authorList>
            <person name="Nemec A."/>
            <person name="Radolfova-Krizova L."/>
        </authorList>
    </citation>
    <scope>NUCLEOTIDE SEQUENCE [LARGE SCALE GENOMIC DNA]</scope>
    <source>
        <strain evidence="7 8">PBJ7</strain>
    </source>
</reference>
<keyword evidence="3 6" id="KW-0812">Transmembrane</keyword>
<evidence type="ECO:0000256" key="1">
    <source>
        <dbReference type="ARBA" id="ARBA00004651"/>
    </source>
</evidence>
<evidence type="ECO:0000313" key="8">
    <source>
        <dbReference type="Proteomes" id="UP000196536"/>
    </source>
</evidence>
<evidence type="ECO:0000256" key="2">
    <source>
        <dbReference type="ARBA" id="ARBA00022475"/>
    </source>
</evidence>
<dbReference type="GO" id="GO:0044341">
    <property type="term" value="P:sodium-dependent phosphate transport"/>
    <property type="evidence" value="ECO:0007669"/>
    <property type="project" value="InterPro"/>
</dbReference>
<dbReference type="AlphaFoldDB" id="A0A1Z9Z413"/>
<dbReference type="PANTHER" id="PTHR10010:SF46">
    <property type="entry name" value="SODIUM-DEPENDENT PHOSPHATE TRANSPORT PROTEIN 2B"/>
    <property type="match status" value="1"/>
</dbReference>
<dbReference type="InterPro" id="IPR003841">
    <property type="entry name" value="Na/Pi_transpt"/>
</dbReference>
<comment type="caution">
    <text evidence="7">The sequence shown here is derived from an EMBL/GenBank/DDBJ whole genome shotgun (WGS) entry which is preliminary data.</text>
</comment>
<dbReference type="Pfam" id="PF02690">
    <property type="entry name" value="Na_Pi_cotrans"/>
    <property type="match status" value="2"/>
</dbReference>
<comment type="subcellular location">
    <subcellularLocation>
        <location evidence="1">Cell membrane</location>
        <topology evidence="1">Multi-pass membrane protein</topology>
    </subcellularLocation>
</comment>
<feature type="transmembrane region" description="Helical" evidence="6">
    <location>
        <begin position="132"/>
        <end position="157"/>
    </location>
</feature>
<evidence type="ECO:0000256" key="5">
    <source>
        <dbReference type="ARBA" id="ARBA00023136"/>
    </source>
</evidence>
<feature type="transmembrane region" description="Helical" evidence="6">
    <location>
        <begin position="248"/>
        <end position="270"/>
    </location>
</feature>
<organism evidence="7 8">
    <name type="scientific">Acinetobacter populi</name>
    <dbReference type="NCBI Taxonomy" id="1582270"/>
    <lineage>
        <taxon>Bacteria</taxon>
        <taxon>Pseudomonadati</taxon>
        <taxon>Pseudomonadota</taxon>
        <taxon>Gammaproteobacteria</taxon>
        <taxon>Moraxellales</taxon>
        <taxon>Moraxellaceae</taxon>
        <taxon>Acinetobacter</taxon>
    </lineage>
</organism>